<protein>
    <submittedName>
        <fullName evidence="2">Uncharacterized protein</fullName>
    </submittedName>
</protein>
<dbReference type="EMBL" id="PP847201">
    <property type="protein sequence ID" value="XBY85797.1"/>
    <property type="molecule type" value="Genomic_DNA"/>
</dbReference>
<reference evidence="2" key="1">
    <citation type="submission" date="2024-05" db="EMBL/GenBank/DDBJ databases">
        <title>Complete genomes of an iridovirus, and two densoviruses identified in lab reared social spiders in California, USA.</title>
        <authorList>
            <person name="Millerwise S."/>
            <person name="Lund M.C."/>
            <person name="Schmidlin K."/>
            <person name="Kraberger S."/>
            <person name="Harrison J."/>
            <person name="Cease A."/>
            <person name="Pinter-Wollman N."/>
            <person name="Varsani A."/>
        </authorList>
    </citation>
    <scope>NUCLEOTIDE SEQUENCE</scope>
    <source>
        <strain evidence="2">SocP20</strain>
    </source>
</reference>
<evidence type="ECO:0000313" key="2">
    <source>
        <dbReference type="EMBL" id="XBY85797.1"/>
    </source>
</evidence>
<evidence type="ECO:0000256" key="1">
    <source>
        <dbReference type="SAM" id="Phobius"/>
    </source>
</evidence>
<accession>A0AAU7YCU7</accession>
<feature type="transmembrane region" description="Helical" evidence="1">
    <location>
        <begin position="17"/>
        <end position="39"/>
    </location>
</feature>
<organism evidence="2">
    <name type="scientific">Iridovirus sp</name>
    <dbReference type="NCBI Taxonomy" id="135728"/>
    <lineage>
        <taxon>Viruses</taxon>
        <taxon>Varidnaviria</taxon>
        <taxon>Bamfordvirae</taxon>
        <taxon>Nucleocytoviricota</taxon>
        <taxon>Megaviricetes</taxon>
        <taxon>Pimascovirales</taxon>
        <taxon>Pimascovirales incertae sedis</taxon>
        <taxon>Iridoviridae</taxon>
        <taxon>Betairidovirinae</taxon>
        <taxon>Iridovirus</taxon>
    </lineage>
</organism>
<proteinExistence type="predicted"/>
<name>A0AAU7YCU7_9VIRU</name>
<keyword evidence="1" id="KW-0472">Membrane</keyword>
<keyword evidence="1" id="KW-0812">Transmembrane</keyword>
<sequence>MPVNIFRHSVLKNFHNIYYIFIVIKIIRPIIWITINFFFQINIY</sequence>
<keyword evidence="1" id="KW-1133">Transmembrane helix</keyword>